<dbReference type="EMBL" id="KN726164">
    <property type="protein sequence ID" value="KIH69401.1"/>
    <property type="molecule type" value="Genomic_DNA"/>
</dbReference>
<dbReference type="AlphaFoldDB" id="A0A0C2HIJ6"/>
<keyword evidence="2" id="KW-1185">Reference proteome</keyword>
<dbReference type="Proteomes" id="UP000054047">
    <property type="component" value="Unassembled WGS sequence"/>
</dbReference>
<evidence type="ECO:0000313" key="1">
    <source>
        <dbReference type="EMBL" id="KIH69401.1"/>
    </source>
</evidence>
<evidence type="ECO:0000313" key="2">
    <source>
        <dbReference type="Proteomes" id="UP000054047"/>
    </source>
</evidence>
<gene>
    <name evidence="1" type="ORF">ANCDUO_00256</name>
</gene>
<sequence length="184" mass="21064">MRDEITTSLCHWEFYTLVLLTSCCNGHPLYEAVLLRKETRALYQYSTPAGHIPSDYASCIRTNKRGEGHRPARRGLPKQTILHLLIFTYYQVRGNISTAKLPKIWLLKRSQFGHKRDVSTIPNKSNNNVSDQKARTPYCNPSEIELDRIQQRHSNTPSTYRHEAGNTCVLSKSCNDADIVNDDT</sequence>
<organism evidence="1 2">
    <name type="scientific">Ancylostoma duodenale</name>
    <dbReference type="NCBI Taxonomy" id="51022"/>
    <lineage>
        <taxon>Eukaryota</taxon>
        <taxon>Metazoa</taxon>
        <taxon>Ecdysozoa</taxon>
        <taxon>Nematoda</taxon>
        <taxon>Chromadorea</taxon>
        <taxon>Rhabditida</taxon>
        <taxon>Rhabditina</taxon>
        <taxon>Rhabditomorpha</taxon>
        <taxon>Strongyloidea</taxon>
        <taxon>Ancylostomatidae</taxon>
        <taxon>Ancylostomatinae</taxon>
        <taxon>Ancylostoma</taxon>
    </lineage>
</organism>
<proteinExistence type="predicted"/>
<reference evidence="1 2" key="1">
    <citation type="submission" date="2013-12" db="EMBL/GenBank/DDBJ databases">
        <title>Draft genome of the parsitic nematode Ancylostoma duodenale.</title>
        <authorList>
            <person name="Mitreva M."/>
        </authorList>
    </citation>
    <scope>NUCLEOTIDE SEQUENCE [LARGE SCALE GENOMIC DNA]</scope>
    <source>
        <strain evidence="1 2">Zhejiang</strain>
    </source>
</reference>
<name>A0A0C2HIJ6_9BILA</name>
<protein>
    <submittedName>
        <fullName evidence="1">Uncharacterized protein</fullName>
    </submittedName>
</protein>
<accession>A0A0C2HIJ6</accession>
<dbReference type="OrthoDB" id="5957871at2759"/>